<accession>A0A6B0SEN3</accession>
<keyword evidence="2" id="KW-0804">Transcription</keyword>
<sequence>MLPRRQRGVLLTALSEGFYEWPRRATLADVAESLGIDEAALDEQLHNCEQLVLAALFEDGTLCDVVEPAHPLSSAAPTDGE</sequence>
<keyword evidence="1" id="KW-0805">Transcription regulation</keyword>
<dbReference type="PANTHER" id="PTHR34236">
    <property type="entry name" value="DIMETHYL SULFOXIDE REDUCTASE TRANSCRIPTIONAL ACTIVATOR"/>
    <property type="match status" value="1"/>
</dbReference>
<evidence type="ECO:0000313" key="4">
    <source>
        <dbReference type="EMBL" id="MXR20204.1"/>
    </source>
</evidence>
<dbReference type="Proteomes" id="UP000471521">
    <property type="component" value="Unassembled WGS sequence"/>
</dbReference>
<name>A0A6B0SEN3_9EURY</name>
<keyword evidence="5" id="KW-1185">Reference proteome</keyword>
<dbReference type="RefSeq" id="WP_159525759.1">
    <property type="nucleotide sequence ID" value="NZ_WUUU01000032.1"/>
</dbReference>
<evidence type="ECO:0000313" key="5">
    <source>
        <dbReference type="Proteomes" id="UP000471521"/>
    </source>
</evidence>
<reference evidence="4 5" key="1">
    <citation type="submission" date="2019-12" db="EMBL/GenBank/DDBJ databases">
        <title>Isolation and characterization of three novel carbon monoxide-oxidizing members of Halobacteria from salione crusts and soils.</title>
        <authorList>
            <person name="Myers M.R."/>
            <person name="King G.M."/>
        </authorList>
    </citation>
    <scope>NUCLEOTIDE SEQUENCE [LARGE SCALE GENOMIC DNA]</scope>
    <source>
        <strain evidence="4 5">PCN9</strain>
    </source>
</reference>
<dbReference type="InterPro" id="IPR007050">
    <property type="entry name" value="HTH_bacterioopsin"/>
</dbReference>
<proteinExistence type="predicted"/>
<evidence type="ECO:0000256" key="2">
    <source>
        <dbReference type="ARBA" id="ARBA00023163"/>
    </source>
</evidence>
<dbReference type="EMBL" id="WUUU01000032">
    <property type="protein sequence ID" value="MXR20204.1"/>
    <property type="molecule type" value="Genomic_DNA"/>
</dbReference>
<feature type="domain" description="HTH bat-type" evidence="3">
    <location>
        <begin position="5"/>
        <end position="52"/>
    </location>
</feature>
<dbReference type="PANTHER" id="PTHR34236:SF1">
    <property type="entry name" value="DIMETHYL SULFOXIDE REDUCTASE TRANSCRIPTIONAL ACTIVATOR"/>
    <property type="match status" value="1"/>
</dbReference>
<organism evidence="4 5">
    <name type="scientific">Halobacterium bonnevillei</name>
    <dbReference type="NCBI Taxonomy" id="2692200"/>
    <lineage>
        <taxon>Archaea</taxon>
        <taxon>Methanobacteriati</taxon>
        <taxon>Methanobacteriota</taxon>
        <taxon>Stenosarchaea group</taxon>
        <taxon>Halobacteria</taxon>
        <taxon>Halobacteriales</taxon>
        <taxon>Halobacteriaceae</taxon>
        <taxon>Halobacterium</taxon>
    </lineage>
</organism>
<evidence type="ECO:0000259" key="3">
    <source>
        <dbReference type="Pfam" id="PF04967"/>
    </source>
</evidence>
<comment type="caution">
    <text evidence="4">The sequence shown here is derived from an EMBL/GenBank/DDBJ whole genome shotgun (WGS) entry which is preliminary data.</text>
</comment>
<dbReference type="OrthoDB" id="202021at2157"/>
<protein>
    <recommendedName>
        <fullName evidence="3">HTH bat-type domain-containing protein</fullName>
    </recommendedName>
</protein>
<dbReference type="Pfam" id="PF04967">
    <property type="entry name" value="HTH_10"/>
    <property type="match status" value="1"/>
</dbReference>
<dbReference type="AlphaFoldDB" id="A0A6B0SEN3"/>
<gene>
    <name evidence="4" type="ORF">GRX66_06150</name>
</gene>
<evidence type="ECO:0000256" key="1">
    <source>
        <dbReference type="ARBA" id="ARBA00023015"/>
    </source>
</evidence>